<gene>
    <name evidence="3" type="ORF">POM88_045227</name>
</gene>
<reference evidence="3" key="2">
    <citation type="submission" date="2023-05" db="EMBL/GenBank/DDBJ databases">
        <authorList>
            <person name="Schelkunov M.I."/>
        </authorList>
    </citation>
    <scope>NUCLEOTIDE SEQUENCE</scope>
    <source>
        <strain evidence="3">Hsosn_3</strain>
        <tissue evidence="3">Leaf</tissue>
    </source>
</reference>
<keyword evidence="2" id="KW-1133">Transmembrane helix</keyword>
<feature type="transmembrane region" description="Helical" evidence="2">
    <location>
        <begin position="167"/>
        <end position="186"/>
    </location>
</feature>
<sequence length="207" mass="23588">MVDDENVNPIKDESADIAPFDPSKKKKVVIQKPSDEPVDKLVETTKNLSVTEGLDTVFAGLKKKKKKKHFPTDLLDDEKENDITLEKMKKEKALYCSSNYSGKELIEIMNMKSFLMVWLIGDIVIVTNRTKVVDFTQPFVASGLVVVALFKKLNTSAWAFLRPFSPSLWTITAAFFLVISVVVWTFEHRINDEFRGSLKTQLITILW</sequence>
<comment type="caution">
    <text evidence="3">The sequence shown here is derived from an EMBL/GenBank/DDBJ whole genome shotgun (WGS) entry which is preliminary data.</text>
</comment>
<protein>
    <submittedName>
        <fullName evidence="3">Uncharacterized protein</fullName>
    </submittedName>
</protein>
<keyword evidence="2" id="KW-0472">Membrane</keyword>
<evidence type="ECO:0000256" key="2">
    <source>
        <dbReference type="SAM" id="Phobius"/>
    </source>
</evidence>
<evidence type="ECO:0000313" key="4">
    <source>
        <dbReference type="Proteomes" id="UP001237642"/>
    </source>
</evidence>
<organism evidence="3 4">
    <name type="scientific">Heracleum sosnowskyi</name>
    <dbReference type="NCBI Taxonomy" id="360622"/>
    <lineage>
        <taxon>Eukaryota</taxon>
        <taxon>Viridiplantae</taxon>
        <taxon>Streptophyta</taxon>
        <taxon>Embryophyta</taxon>
        <taxon>Tracheophyta</taxon>
        <taxon>Spermatophyta</taxon>
        <taxon>Magnoliopsida</taxon>
        <taxon>eudicotyledons</taxon>
        <taxon>Gunneridae</taxon>
        <taxon>Pentapetalae</taxon>
        <taxon>asterids</taxon>
        <taxon>campanulids</taxon>
        <taxon>Apiales</taxon>
        <taxon>Apiaceae</taxon>
        <taxon>Apioideae</taxon>
        <taxon>apioid superclade</taxon>
        <taxon>Tordylieae</taxon>
        <taxon>Tordyliinae</taxon>
        <taxon>Heracleum</taxon>
    </lineage>
</organism>
<feature type="region of interest" description="Disordered" evidence="1">
    <location>
        <begin position="1"/>
        <end position="32"/>
    </location>
</feature>
<evidence type="ECO:0000313" key="3">
    <source>
        <dbReference type="EMBL" id="KAK1360753.1"/>
    </source>
</evidence>
<dbReference type="EMBL" id="JAUIZM010000010">
    <property type="protein sequence ID" value="KAK1360753.1"/>
    <property type="molecule type" value="Genomic_DNA"/>
</dbReference>
<dbReference type="SUPFAM" id="SSF53850">
    <property type="entry name" value="Periplasmic binding protein-like II"/>
    <property type="match status" value="1"/>
</dbReference>
<proteinExistence type="predicted"/>
<dbReference type="Gene3D" id="3.40.190.10">
    <property type="entry name" value="Periplasmic binding protein-like II"/>
    <property type="match status" value="1"/>
</dbReference>
<name>A0AAD8M676_9APIA</name>
<keyword evidence="4" id="KW-1185">Reference proteome</keyword>
<dbReference type="PANTHER" id="PTHR18966">
    <property type="entry name" value="IONOTROPIC GLUTAMATE RECEPTOR"/>
    <property type="match status" value="1"/>
</dbReference>
<accession>A0AAD8M676</accession>
<evidence type="ECO:0000256" key="1">
    <source>
        <dbReference type="SAM" id="MobiDB-lite"/>
    </source>
</evidence>
<dbReference type="AlphaFoldDB" id="A0AAD8M676"/>
<reference evidence="3" key="1">
    <citation type="submission" date="2023-02" db="EMBL/GenBank/DDBJ databases">
        <title>Genome of toxic invasive species Heracleum sosnowskyi carries increased number of genes despite the absence of recent whole-genome duplications.</title>
        <authorList>
            <person name="Schelkunov M."/>
            <person name="Shtratnikova V."/>
            <person name="Makarenko M."/>
            <person name="Klepikova A."/>
            <person name="Omelchenko D."/>
            <person name="Novikova G."/>
            <person name="Obukhova E."/>
            <person name="Bogdanov V."/>
            <person name="Penin A."/>
            <person name="Logacheva M."/>
        </authorList>
    </citation>
    <scope>NUCLEOTIDE SEQUENCE</scope>
    <source>
        <strain evidence="3">Hsosn_3</strain>
        <tissue evidence="3">Leaf</tissue>
    </source>
</reference>
<keyword evidence="2" id="KW-0812">Transmembrane</keyword>
<dbReference type="Proteomes" id="UP001237642">
    <property type="component" value="Unassembled WGS sequence"/>
</dbReference>
<dbReference type="InterPro" id="IPR015683">
    <property type="entry name" value="Ionotropic_Glu_rcpt"/>
</dbReference>